<evidence type="ECO:0000256" key="4">
    <source>
        <dbReference type="ARBA" id="ARBA00022475"/>
    </source>
</evidence>
<dbReference type="EMBL" id="LDXT01000073">
    <property type="protein sequence ID" value="KRT55780.1"/>
    <property type="molecule type" value="Genomic_DNA"/>
</dbReference>
<dbReference type="PANTHER" id="PTHR39583:SF2">
    <property type="entry name" value="TYPE II SECRETION SYSTEM PROTEIN J"/>
    <property type="match status" value="1"/>
</dbReference>
<dbReference type="NCBIfam" id="TIGR01711">
    <property type="entry name" value="gspJ"/>
    <property type="match status" value="1"/>
</dbReference>
<comment type="caution">
    <text evidence="11">The sequence shown here is derived from an EMBL/GenBank/DDBJ whole genome shotgun (WGS) entry which is preliminary data.</text>
</comment>
<protein>
    <recommendedName>
        <fullName evidence="3">Type II secretion system protein J</fullName>
    </recommendedName>
</protein>
<keyword evidence="8 10" id="KW-1133">Transmembrane helix</keyword>
<dbReference type="Proteomes" id="UP000051634">
    <property type="component" value="Unassembled WGS sequence"/>
</dbReference>
<dbReference type="STRING" id="54398.Ga0074115_12427"/>
<evidence type="ECO:0000313" key="14">
    <source>
        <dbReference type="Proteomes" id="UP000051634"/>
    </source>
</evidence>
<gene>
    <name evidence="11" type="ORF">Ga0074115_12427</name>
    <name evidence="12" type="ORF">Ga0076813_12162</name>
</gene>
<dbReference type="Pfam" id="PF07963">
    <property type="entry name" value="N_methyl"/>
    <property type="match status" value="1"/>
</dbReference>
<keyword evidence="14" id="KW-1185">Reference proteome</keyword>
<dbReference type="InterPro" id="IPR045584">
    <property type="entry name" value="Pilin-like"/>
</dbReference>
<dbReference type="PROSITE" id="PS00409">
    <property type="entry name" value="PROKAR_NTER_METHYL"/>
    <property type="match status" value="1"/>
</dbReference>
<keyword evidence="5" id="KW-0488">Methylation</keyword>
<feature type="transmembrane region" description="Helical" evidence="10">
    <location>
        <begin position="12"/>
        <end position="36"/>
    </location>
</feature>
<accession>A0A0T5YYQ7</accession>
<comment type="similarity">
    <text evidence="2">Belongs to the GSP J family.</text>
</comment>
<evidence type="ECO:0000256" key="10">
    <source>
        <dbReference type="SAM" id="Phobius"/>
    </source>
</evidence>
<evidence type="ECO:0000256" key="3">
    <source>
        <dbReference type="ARBA" id="ARBA00021539"/>
    </source>
</evidence>
<evidence type="ECO:0000256" key="5">
    <source>
        <dbReference type="ARBA" id="ARBA00022481"/>
    </source>
</evidence>
<dbReference type="OrthoDB" id="9794345at2"/>
<keyword evidence="9 10" id="KW-0472">Membrane</keyword>
<dbReference type="EMBL" id="LMXI01000478">
    <property type="protein sequence ID" value="KRT57754.1"/>
    <property type="molecule type" value="Genomic_DNA"/>
</dbReference>
<dbReference type="GO" id="GO:0005886">
    <property type="term" value="C:plasma membrane"/>
    <property type="evidence" value="ECO:0007669"/>
    <property type="project" value="UniProtKB-SubCell"/>
</dbReference>
<dbReference type="InterPro" id="IPR012902">
    <property type="entry name" value="N_methyl_site"/>
</dbReference>
<evidence type="ECO:0000313" key="13">
    <source>
        <dbReference type="Proteomes" id="UP000051276"/>
    </source>
</evidence>
<evidence type="ECO:0000256" key="7">
    <source>
        <dbReference type="ARBA" id="ARBA00022692"/>
    </source>
</evidence>
<reference evidence="13 14" key="1">
    <citation type="submission" date="2015-11" db="EMBL/GenBank/DDBJ databases">
        <title>The genome of Candidatus Endoriftia persephone in Ridgeia piscesae and population structure of the North Eastern Pacific vestimentiferan symbionts.</title>
        <authorList>
            <person name="Perez M."/>
            <person name="Juniper K.S."/>
        </authorList>
    </citation>
    <scope>NUCLEOTIDE SEQUENCE [LARGE SCALE GENOMIC DNA]</scope>
    <source>
        <strain evidence="12">Ind10</strain>
        <strain evidence="11">Ind11</strain>
    </source>
</reference>
<dbReference type="NCBIfam" id="TIGR02532">
    <property type="entry name" value="IV_pilin_GFxxxE"/>
    <property type="match status" value="1"/>
</dbReference>
<dbReference type="Pfam" id="PF11612">
    <property type="entry name" value="T2SSJ"/>
    <property type="match status" value="1"/>
</dbReference>
<dbReference type="AlphaFoldDB" id="A0A0T5YYQ7"/>
<evidence type="ECO:0000313" key="12">
    <source>
        <dbReference type="EMBL" id="KRT57754.1"/>
    </source>
</evidence>
<dbReference type="PANTHER" id="PTHR39583">
    <property type="entry name" value="TYPE II SECRETION SYSTEM PROTEIN J-RELATED"/>
    <property type="match status" value="1"/>
</dbReference>
<dbReference type="Proteomes" id="UP000051276">
    <property type="component" value="Unassembled WGS sequence"/>
</dbReference>
<dbReference type="SUPFAM" id="SSF54523">
    <property type="entry name" value="Pili subunits"/>
    <property type="match status" value="1"/>
</dbReference>
<sequence length="221" mass="25137">MPPRTQTTAVRGFTLLELLIAIAVFSFVSIIAYGGIKSVLNIEESTRAHLDRLSKAQLALALIRQDLEQVVARSIRDQHGDTQPPLRSGSLGENNLVEFTRGGFANPLKLPRSSLQRIAYQLEDEKLYRLRWLTLDRSQEDKPVRTELLSGVKKIELRFLDHQLKLHTEWPDTGNLPRTKPVPELPRAIELKLELEAWGPIRRLFRISEQLPAKQPAAEGR</sequence>
<keyword evidence="4" id="KW-1003">Cell membrane</keyword>
<evidence type="ECO:0000256" key="8">
    <source>
        <dbReference type="ARBA" id="ARBA00022989"/>
    </source>
</evidence>
<comment type="subcellular location">
    <subcellularLocation>
        <location evidence="1">Cell inner membrane</location>
        <topology evidence="1">Single-pass membrane protein</topology>
    </subcellularLocation>
</comment>
<organism evidence="11 14">
    <name type="scientific">endosymbiont of Ridgeia piscesae</name>
    <dbReference type="NCBI Taxonomy" id="54398"/>
    <lineage>
        <taxon>Bacteria</taxon>
        <taxon>Pseudomonadati</taxon>
        <taxon>Pseudomonadota</taxon>
        <taxon>Gammaproteobacteria</taxon>
        <taxon>sulfur-oxidizing symbionts</taxon>
    </lineage>
</organism>
<dbReference type="RefSeq" id="WP_057955401.1">
    <property type="nucleotide sequence ID" value="NZ_KQ556879.1"/>
</dbReference>
<proteinExistence type="inferred from homology"/>
<keyword evidence="6" id="KW-0997">Cell inner membrane</keyword>
<dbReference type="GO" id="GO:0015628">
    <property type="term" value="P:protein secretion by the type II secretion system"/>
    <property type="evidence" value="ECO:0007669"/>
    <property type="project" value="InterPro"/>
</dbReference>
<keyword evidence="7 10" id="KW-0812">Transmembrane</keyword>
<evidence type="ECO:0000256" key="9">
    <source>
        <dbReference type="ARBA" id="ARBA00023136"/>
    </source>
</evidence>
<name>A0A0T5YYQ7_9GAMM</name>
<evidence type="ECO:0000256" key="6">
    <source>
        <dbReference type="ARBA" id="ARBA00022519"/>
    </source>
</evidence>
<dbReference type="Gene3D" id="2.10.70.20">
    <property type="entry name" value="gspk-gspi-gspj complex like domains"/>
    <property type="match status" value="1"/>
</dbReference>
<dbReference type="GO" id="GO:0015627">
    <property type="term" value="C:type II protein secretion system complex"/>
    <property type="evidence" value="ECO:0007669"/>
    <property type="project" value="InterPro"/>
</dbReference>
<dbReference type="Gene3D" id="3.10.610.10">
    <property type="entry name" value="GSPII I/J protein-like"/>
    <property type="match status" value="1"/>
</dbReference>
<evidence type="ECO:0000313" key="11">
    <source>
        <dbReference type="EMBL" id="KRT55780.1"/>
    </source>
</evidence>
<evidence type="ECO:0000256" key="2">
    <source>
        <dbReference type="ARBA" id="ARBA00011084"/>
    </source>
</evidence>
<dbReference type="InterPro" id="IPR010055">
    <property type="entry name" value="T2SS_protein-GspJ"/>
</dbReference>
<evidence type="ECO:0000256" key="1">
    <source>
        <dbReference type="ARBA" id="ARBA00004377"/>
    </source>
</evidence>
<dbReference type="InterPro" id="IPR051621">
    <property type="entry name" value="T2SS_protein_J"/>
</dbReference>